<protein>
    <recommendedName>
        <fullName evidence="11">Peptidase S1 domain-containing protein</fullName>
    </recommendedName>
</protein>
<dbReference type="InterPro" id="IPR051487">
    <property type="entry name" value="Ser/Thr_Proteases_Immune/Dev"/>
</dbReference>
<dbReference type="Gene3D" id="2.40.10.10">
    <property type="entry name" value="Trypsin-like serine proteases"/>
    <property type="match status" value="2"/>
</dbReference>
<dbReference type="InterPro" id="IPR009003">
    <property type="entry name" value="Peptidase_S1_PA"/>
</dbReference>
<dbReference type="InterPro" id="IPR001314">
    <property type="entry name" value="Peptidase_S1A"/>
</dbReference>
<dbReference type="EMBL" id="GEZM01096116">
    <property type="protein sequence ID" value="JAV55148.1"/>
    <property type="molecule type" value="Transcribed_RNA"/>
</dbReference>
<evidence type="ECO:0000256" key="7">
    <source>
        <dbReference type="ARBA" id="ARBA00023145"/>
    </source>
</evidence>
<evidence type="ECO:0000256" key="3">
    <source>
        <dbReference type="ARBA" id="ARBA00022670"/>
    </source>
</evidence>
<evidence type="ECO:0000256" key="1">
    <source>
        <dbReference type="ARBA" id="ARBA00004613"/>
    </source>
</evidence>
<keyword evidence="4 10" id="KW-0732">Signal</keyword>
<evidence type="ECO:0000259" key="11">
    <source>
        <dbReference type="PROSITE" id="PS50240"/>
    </source>
</evidence>
<feature type="chain" id="PRO_5011907239" description="Peptidase S1 domain-containing protein" evidence="10">
    <location>
        <begin position="23"/>
        <end position="291"/>
    </location>
</feature>
<dbReference type="PANTHER" id="PTHR24256">
    <property type="entry name" value="TRYPTASE-RELATED"/>
    <property type="match status" value="1"/>
</dbReference>
<dbReference type="InterPro" id="IPR018114">
    <property type="entry name" value="TRYPSIN_HIS"/>
</dbReference>
<keyword evidence="7" id="KW-0865">Zymogen</keyword>
<dbReference type="GO" id="GO:0005576">
    <property type="term" value="C:extracellular region"/>
    <property type="evidence" value="ECO:0007669"/>
    <property type="project" value="UniProtKB-SubCell"/>
</dbReference>
<dbReference type="KEGG" id="ppyr:116179216"/>
<comment type="similarity">
    <text evidence="9">Belongs to the peptidase S1 family. CLIP subfamily.</text>
</comment>
<comment type="subcellular location">
    <subcellularLocation>
        <location evidence="1">Secreted</location>
    </subcellularLocation>
</comment>
<proteinExistence type="inferred from homology"/>
<dbReference type="RefSeq" id="XP_031354800.1">
    <property type="nucleotide sequence ID" value="XM_031498940.1"/>
</dbReference>
<keyword evidence="6" id="KW-0720">Serine protease</keyword>
<dbReference type="EMBL" id="GEZM01096114">
    <property type="protein sequence ID" value="JAV55151.1"/>
    <property type="molecule type" value="Transcribed_RNA"/>
</dbReference>
<sequence>MMDKRAIFQVIVLLNVAEIAVTSRDLLPSRAYCGYQHIDDYTRDSDDVTIDEFPWMAQIVYDTGTMRVQCSGSLINNRYVLTAAHCLSSQYAKVVGVQLGDFNATSTVDCIYHTVFGEECSDPVQTFEIEEEILHPKYNPIISELHDIGLIRLSRTVEYSEYIRAICLPATNASQLNVGDQLAISGWGLLGNEEKQTQVKKKIKATLVPTRTCQETYTKFGRRFLTDDHLCALDQGKRTCRGDSGAPLMLAVRKQWEQVGVLSFGKCEDGFPSGYIKVTSYLEWIIENLRL</sequence>
<dbReference type="FunFam" id="2.40.10.10:FF:000146">
    <property type="entry name" value="Serine protease 53"/>
    <property type="match status" value="1"/>
</dbReference>
<dbReference type="GO" id="GO:0006508">
    <property type="term" value="P:proteolysis"/>
    <property type="evidence" value="ECO:0007669"/>
    <property type="project" value="UniProtKB-KW"/>
</dbReference>
<keyword evidence="2" id="KW-0964">Secreted</keyword>
<dbReference type="GO" id="GO:0004252">
    <property type="term" value="F:serine-type endopeptidase activity"/>
    <property type="evidence" value="ECO:0007669"/>
    <property type="project" value="InterPro"/>
</dbReference>
<dbReference type="GeneID" id="116179216"/>
<dbReference type="PROSITE" id="PS50240">
    <property type="entry name" value="TRYPSIN_DOM"/>
    <property type="match status" value="1"/>
</dbReference>
<dbReference type="SUPFAM" id="SSF50494">
    <property type="entry name" value="Trypsin-like serine proteases"/>
    <property type="match status" value="1"/>
</dbReference>
<evidence type="ECO:0000256" key="2">
    <source>
        <dbReference type="ARBA" id="ARBA00022525"/>
    </source>
</evidence>
<dbReference type="InterPro" id="IPR001254">
    <property type="entry name" value="Trypsin_dom"/>
</dbReference>
<dbReference type="OrthoDB" id="10012881at2759"/>
<evidence type="ECO:0000256" key="9">
    <source>
        <dbReference type="ARBA" id="ARBA00024195"/>
    </source>
</evidence>
<keyword evidence="3" id="KW-0645">Protease</keyword>
<dbReference type="CDD" id="cd00190">
    <property type="entry name" value="Tryp_SPc"/>
    <property type="match status" value="1"/>
</dbReference>
<feature type="domain" description="Peptidase S1" evidence="11">
    <location>
        <begin position="32"/>
        <end position="290"/>
    </location>
</feature>
<dbReference type="Pfam" id="PF00089">
    <property type="entry name" value="Trypsin"/>
    <property type="match status" value="1"/>
</dbReference>
<keyword evidence="5" id="KW-0378">Hydrolase</keyword>
<organism evidence="12">
    <name type="scientific">Photinus pyralis</name>
    <name type="common">Common eastern firefly</name>
    <name type="synonym">Lampyris pyralis</name>
    <dbReference type="NCBI Taxonomy" id="7054"/>
    <lineage>
        <taxon>Eukaryota</taxon>
        <taxon>Metazoa</taxon>
        <taxon>Ecdysozoa</taxon>
        <taxon>Arthropoda</taxon>
        <taxon>Hexapoda</taxon>
        <taxon>Insecta</taxon>
        <taxon>Pterygota</taxon>
        <taxon>Neoptera</taxon>
        <taxon>Endopterygota</taxon>
        <taxon>Coleoptera</taxon>
        <taxon>Polyphaga</taxon>
        <taxon>Elateriformia</taxon>
        <taxon>Elateroidea</taxon>
        <taxon>Lampyridae</taxon>
        <taxon>Lampyrinae</taxon>
        <taxon>Photinus</taxon>
    </lineage>
</organism>
<feature type="signal peptide" evidence="10">
    <location>
        <begin position="1"/>
        <end position="22"/>
    </location>
</feature>
<dbReference type="AlphaFoldDB" id="A0A1Y1K6W5"/>
<reference evidence="12" key="1">
    <citation type="journal article" date="2016" name="Sci. Rep.">
        <title>Molecular characterization of firefly nuptial gifts: a multi-omics approach sheds light on postcopulatory sexual selection.</title>
        <authorList>
            <person name="Al-Wathiqui N."/>
            <person name="Fallon T.R."/>
            <person name="South A."/>
            <person name="Weng J.K."/>
            <person name="Lewis S.M."/>
        </authorList>
    </citation>
    <scope>NUCLEOTIDE SEQUENCE</scope>
</reference>
<evidence type="ECO:0000256" key="5">
    <source>
        <dbReference type="ARBA" id="ARBA00022801"/>
    </source>
</evidence>
<evidence type="ECO:0000256" key="4">
    <source>
        <dbReference type="ARBA" id="ARBA00022729"/>
    </source>
</evidence>
<dbReference type="SMART" id="SM00020">
    <property type="entry name" value="Tryp_SPc"/>
    <property type="match status" value="1"/>
</dbReference>
<evidence type="ECO:0000256" key="10">
    <source>
        <dbReference type="SAM" id="SignalP"/>
    </source>
</evidence>
<dbReference type="RefSeq" id="XP_031354799.1">
    <property type="nucleotide sequence ID" value="XM_031498939.1"/>
</dbReference>
<name>A0A1Y1K6W5_PHOPY</name>
<keyword evidence="8" id="KW-1015">Disulfide bond</keyword>
<dbReference type="EMBL" id="GEZM01096117">
    <property type="protein sequence ID" value="JAV55146.1"/>
    <property type="molecule type" value="Transcribed_RNA"/>
</dbReference>
<dbReference type="PROSITE" id="PS00134">
    <property type="entry name" value="TRYPSIN_HIS"/>
    <property type="match status" value="1"/>
</dbReference>
<evidence type="ECO:0000256" key="6">
    <source>
        <dbReference type="ARBA" id="ARBA00022825"/>
    </source>
</evidence>
<dbReference type="InterPro" id="IPR043504">
    <property type="entry name" value="Peptidase_S1_PA_chymotrypsin"/>
</dbReference>
<evidence type="ECO:0000313" key="12">
    <source>
        <dbReference type="EMBL" id="JAV55146.1"/>
    </source>
</evidence>
<dbReference type="PRINTS" id="PR00722">
    <property type="entry name" value="CHYMOTRYPSIN"/>
</dbReference>
<evidence type="ECO:0000256" key="8">
    <source>
        <dbReference type="ARBA" id="ARBA00023157"/>
    </source>
</evidence>
<accession>A0A1Y1K6W5</accession>